<organism evidence="1 2">
    <name type="scientific">Dentiscutata erythropus</name>
    <dbReference type="NCBI Taxonomy" id="1348616"/>
    <lineage>
        <taxon>Eukaryota</taxon>
        <taxon>Fungi</taxon>
        <taxon>Fungi incertae sedis</taxon>
        <taxon>Mucoromycota</taxon>
        <taxon>Glomeromycotina</taxon>
        <taxon>Glomeromycetes</taxon>
        <taxon>Diversisporales</taxon>
        <taxon>Gigasporaceae</taxon>
        <taxon>Dentiscutata</taxon>
    </lineage>
</organism>
<comment type="caution">
    <text evidence="1">The sequence shown here is derived from an EMBL/GenBank/DDBJ whole genome shotgun (WGS) entry which is preliminary data.</text>
</comment>
<feature type="non-terminal residue" evidence="1">
    <location>
        <position position="65"/>
    </location>
</feature>
<evidence type="ECO:0000313" key="1">
    <source>
        <dbReference type="EMBL" id="CAG8745596.1"/>
    </source>
</evidence>
<reference evidence="1" key="1">
    <citation type="submission" date="2021-06" db="EMBL/GenBank/DDBJ databases">
        <authorList>
            <person name="Kallberg Y."/>
            <person name="Tangrot J."/>
            <person name="Rosling A."/>
        </authorList>
    </citation>
    <scope>NUCLEOTIDE SEQUENCE</scope>
    <source>
        <strain evidence="1">MA453B</strain>
    </source>
</reference>
<dbReference type="Proteomes" id="UP000789405">
    <property type="component" value="Unassembled WGS sequence"/>
</dbReference>
<feature type="non-terminal residue" evidence="1">
    <location>
        <position position="1"/>
    </location>
</feature>
<gene>
    <name evidence="1" type="ORF">DERYTH_LOCUS16405</name>
</gene>
<protein>
    <submittedName>
        <fullName evidence="1">17723_t:CDS:1</fullName>
    </submittedName>
</protein>
<proteinExistence type="predicted"/>
<dbReference type="EMBL" id="CAJVPY010014271">
    <property type="protein sequence ID" value="CAG8745596.1"/>
    <property type="molecule type" value="Genomic_DNA"/>
</dbReference>
<keyword evidence="2" id="KW-1185">Reference proteome</keyword>
<accession>A0A9N9IRE8</accession>
<dbReference type="AlphaFoldDB" id="A0A9N9IRE8"/>
<sequence>GFDGGFNGGFDSGFNGGFGGFDSSLMVDNSGLMVNSGFNSGLMIDGSFDSGFDSSLDERKVVIIQ</sequence>
<name>A0A9N9IRE8_9GLOM</name>
<evidence type="ECO:0000313" key="2">
    <source>
        <dbReference type="Proteomes" id="UP000789405"/>
    </source>
</evidence>